<proteinExistence type="inferred from homology"/>
<feature type="transmembrane region" description="Helical" evidence="7">
    <location>
        <begin position="299"/>
        <end position="317"/>
    </location>
</feature>
<reference evidence="10 11" key="2">
    <citation type="submission" date="2018-11" db="EMBL/GenBank/DDBJ databases">
        <authorList>
            <consortium name="Pathogen Informatics"/>
        </authorList>
    </citation>
    <scope>NUCLEOTIDE SEQUENCE [LARGE SCALE GENOMIC DNA]</scope>
</reference>
<keyword evidence="3" id="KW-0813">Transport</keyword>
<feature type="domain" description="ABC-2 type transporter transmembrane" evidence="9">
    <location>
        <begin position="196"/>
        <end position="357"/>
    </location>
</feature>
<dbReference type="EMBL" id="UZAM01008569">
    <property type="protein sequence ID" value="VDP05478.1"/>
    <property type="molecule type" value="Genomic_DNA"/>
</dbReference>
<dbReference type="GO" id="GO:0005886">
    <property type="term" value="C:plasma membrane"/>
    <property type="evidence" value="ECO:0007669"/>
    <property type="project" value="TreeGrafter"/>
</dbReference>
<feature type="domain" description="ABC transporter" evidence="8">
    <location>
        <begin position="10"/>
        <end position="103"/>
    </location>
</feature>
<organism evidence="12">
    <name type="scientific">Soboliphyme baturini</name>
    <dbReference type="NCBI Taxonomy" id="241478"/>
    <lineage>
        <taxon>Eukaryota</taxon>
        <taxon>Metazoa</taxon>
        <taxon>Ecdysozoa</taxon>
        <taxon>Nematoda</taxon>
        <taxon>Enoplea</taxon>
        <taxon>Dorylaimia</taxon>
        <taxon>Dioctophymatida</taxon>
        <taxon>Dioctophymatoidea</taxon>
        <taxon>Soboliphymatidae</taxon>
        <taxon>Soboliphyme</taxon>
    </lineage>
</organism>
<dbReference type="InterPro" id="IPR027417">
    <property type="entry name" value="P-loop_NTPase"/>
</dbReference>
<dbReference type="GO" id="GO:0140359">
    <property type="term" value="F:ABC-type transporter activity"/>
    <property type="evidence" value="ECO:0007669"/>
    <property type="project" value="InterPro"/>
</dbReference>
<evidence type="ECO:0000256" key="7">
    <source>
        <dbReference type="SAM" id="Phobius"/>
    </source>
</evidence>
<dbReference type="GO" id="GO:0005524">
    <property type="term" value="F:ATP binding"/>
    <property type="evidence" value="ECO:0007669"/>
    <property type="project" value="InterPro"/>
</dbReference>
<dbReference type="AlphaFoldDB" id="A0A183IMH1"/>
<name>A0A183IMH1_9BILA</name>
<feature type="transmembrane region" description="Helical" evidence="7">
    <location>
        <begin position="218"/>
        <end position="235"/>
    </location>
</feature>
<evidence type="ECO:0000256" key="2">
    <source>
        <dbReference type="ARBA" id="ARBA00005814"/>
    </source>
</evidence>
<evidence type="ECO:0000259" key="9">
    <source>
        <dbReference type="Pfam" id="PF01061"/>
    </source>
</evidence>
<evidence type="ECO:0000313" key="11">
    <source>
        <dbReference type="Proteomes" id="UP000270296"/>
    </source>
</evidence>
<sequence length="382" mass="43597">MHRNIGQLEIGGTVHVNGQVIGKSIRLISAYVQQDDLFFGSLTVREHLWFQVIDSRGHLLLKGTIYICSGRLKGISGGERKRLAFASEVLTNPPVLFCDEPTSGLDSSIAQNVVHMLKQIAELGKTVVCTIHQPSSQVHQVFWHNATGEICFLGPSRHAMSTRSPCPRNFNPADHYIRTLAILPEKQDECRTKLRFYVLFWRATLHSIREPQIMKMRLYQNIVIAILLGLVYLNTVVNKNTIQNINGVLFVFVSNMVFSFAFSVVFCQELPIFWREHLSHTYRVDTYYLAKSMSEFPHYIVFAFVFTSILYWMAALYPSASAFFIAAGINILCAHCAVSLGKLCLFINRPQQQCMKLLRFCTHNGLPIMNTFFEHRNVYSYS</sequence>
<dbReference type="Gene3D" id="3.40.50.300">
    <property type="entry name" value="P-loop containing nucleotide triphosphate hydrolases"/>
    <property type="match status" value="1"/>
</dbReference>
<dbReference type="Pfam" id="PF01061">
    <property type="entry name" value="ABC2_membrane"/>
    <property type="match status" value="1"/>
</dbReference>
<dbReference type="Proteomes" id="UP000270296">
    <property type="component" value="Unassembled WGS sequence"/>
</dbReference>
<dbReference type="InterPro" id="IPR013525">
    <property type="entry name" value="ABC2_TM"/>
</dbReference>
<accession>A0A183IMH1</accession>
<feature type="transmembrane region" description="Helical" evidence="7">
    <location>
        <begin position="247"/>
        <end position="267"/>
    </location>
</feature>
<feature type="transmembrane region" description="Helical" evidence="7">
    <location>
        <begin position="323"/>
        <end position="347"/>
    </location>
</feature>
<dbReference type="InterPro" id="IPR003439">
    <property type="entry name" value="ABC_transporter-like_ATP-bd"/>
</dbReference>
<dbReference type="GO" id="GO:0016887">
    <property type="term" value="F:ATP hydrolysis activity"/>
    <property type="evidence" value="ECO:0007669"/>
    <property type="project" value="InterPro"/>
</dbReference>
<dbReference type="Pfam" id="PF00005">
    <property type="entry name" value="ABC_tran"/>
    <property type="match status" value="1"/>
</dbReference>
<keyword evidence="11" id="KW-1185">Reference proteome</keyword>
<evidence type="ECO:0000256" key="5">
    <source>
        <dbReference type="ARBA" id="ARBA00022989"/>
    </source>
</evidence>
<protein>
    <submittedName>
        <fullName evidence="12">ABC transporter domain-containing protein</fullName>
    </submittedName>
</protein>
<comment type="subcellular location">
    <subcellularLocation>
        <location evidence="1">Membrane</location>
        <topology evidence="1">Multi-pass membrane protein</topology>
    </subcellularLocation>
</comment>
<reference evidence="12" key="1">
    <citation type="submission" date="2016-06" db="UniProtKB">
        <authorList>
            <consortium name="WormBaseParasite"/>
        </authorList>
    </citation>
    <scope>IDENTIFICATION</scope>
</reference>
<evidence type="ECO:0000313" key="10">
    <source>
        <dbReference type="EMBL" id="VDP05478.1"/>
    </source>
</evidence>
<evidence type="ECO:0000313" key="12">
    <source>
        <dbReference type="WBParaSite" id="SBAD_0000501501-mRNA-1"/>
    </source>
</evidence>
<dbReference type="OrthoDB" id="66620at2759"/>
<dbReference type="InterPro" id="IPR050352">
    <property type="entry name" value="ABCG_transporters"/>
</dbReference>
<comment type="similarity">
    <text evidence="2">Belongs to the ABC transporter superfamily. ABCG family. Eye pigment precursor importer (TC 3.A.1.204) subfamily.</text>
</comment>
<keyword evidence="4 7" id="KW-0812">Transmembrane</keyword>
<evidence type="ECO:0000256" key="4">
    <source>
        <dbReference type="ARBA" id="ARBA00022692"/>
    </source>
</evidence>
<dbReference type="SUPFAM" id="SSF52540">
    <property type="entry name" value="P-loop containing nucleoside triphosphate hydrolases"/>
    <property type="match status" value="1"/>
</dbReference>
<dbReference type="PANTHER" id="PTHR48041">
    <property type="entry name" value="ABC TRANSPORTER G FAMILY MEMBER 28"/>
    <property type="match status" value="1"/>
</dbReference>
<gene>
    <name evidence="10" type="ORF">SBAD_LOCUS4817</name>
</gene>
<evidence type="ECO:0000256" key="1">
    <source>
        <dbReference type="ARBA" id="ARBA00004141"/>
    </source>
</evidence>
<dbReference type="PANTHER" id="PTHR48041:SF139">
    <property type="entry name" value="PROTEIN SCARLET"/>
    <property type="match status" value="1"/>
</dbReference>
<evidence type="ECO:0000256" key="3">
    <source>
        <dbReference type="ARBA" id="ARBA00022448"/>
    </source>
</evidence>
<keyword evidence="6 7" id="KW-0472">Membrane</keyword>
<keyword evidence="5 7" id="KW-1133">Transmembrane helix</keyword>
<dbReference type="WBParaSite" id="SBAD_0000501501-mRNA-1">
    <property type="protein sequence ID" value="SBAD_0000501501-mRNA-1"/>
    <property type="gene ID" value="SBAD_0000501501"/>
</dbReference>
<evidence type="ECO:0000256" key="6">
    <source>
        <dbReference type="ARBA" id="ARBA00023136"/>
    </source>
</evidence>
<evidence type="ECO:0000259" key="8">
    <source>
        <dbReference type="Pfam" id="PF00005"/>
    </source>
</evidence>